<dbReference type="EMBL" id="DP000010">
    <property type="protein sequence ID" value="ABA94478.1"/>
    <property type="molecule type" value="Genomic_DNA"/>
</dbReference>
<dbReference type="InterPro" id="IPR036691">
    <property type="entry name" value="Endo/exonu/phosph_ase_sf"/>
</dbReference>
<reference evidence="4" key="3">
    <citation type="submission" date="2006-01" db="EMBL/GenBank/DDBJ databases">
        <authorList>
            <person name="Buell R."/>
        </authorList>
    </citation>
    <scope>NUCLEOTIDE SEQUENCE</scope>
</reference>
<evidence type="ECO:0000259" key="2">
    <source>
        <dbReference type="Pfam" id="PF00078"/>
    </source>
</evidence>
<dbReference type="AlphaFoldDB" id="Q2R262"/>
<dbReference type="PANTHER" id="PTHR33116:SF78">
    <property type="entry name" value="OS12G0587133 PROTEIN"/>
    <property type="match status" value="1"/>
</dbReference>
<dbReference type="PANTHER" id="PTHR33116">
    <property type="entry name" value="REVERSE TRANSCRIPTASE ZINC-BINDING DOMAIN-CONTAINING PROTEIN-RELATED-RELATED"/>
    <property type="match status" value="1"/>
</dbReference>
<accession>Q2R262</accession>
<proteinExistence type="predicted"/>
<dbReference type="CDD" id="cd01650">
    <property type="entry name" value="RT_nLTR_like"/>
    <property type="match status" value="1"/>
</dbReference>
<dbReference type="Gene3D" id="3.60.10.10">
    <property type="entry name" value="Endonuclease/exonuclease/phosphatase"/>
    <property type="match status" value="1"/>
</dbReference>
<dbReference type="InterPro" id="IPR000477">
    <property type="entry name" value="RT_dom"/>
</dbReference>
<protein>
    <submittedName>
        <fullName evidence="4">Retrotransposon protein, putative, unclassified</fullName>
    </submittedName>
</protein>
<gene>
    <name evidence="4" type="ordered locus">LOC_Os11g36880</name>
</gene>
<feature type="coiled-coil region" evidence="1">
    <location>
        <begin position="4"/>
        <end position="31"/>
    </location>
</feature>
<organism evidence="4">
    <name type="scientific">Oryza sativa subsp. japonica</name>
    <name type="common">Rice</name>
    <dbReference type="NCBI Taxonomy" id="39947"/>
    <lineage>
        <taxon>Eukaryota</taxon>
        <taxon>Viridiplantae</taxon>
        <taxon>Streptophyta</taxon>
        <taxon>Embryophyta</taxon>
        <taxon>Tracheophyta</taxon>
        <taxon>Spermatophyta</taxon>
        <taxon>Magnoliopsida</taxon>
        <taxon>Liliopsida</taxon>
        <taxon>Poales</taxon>
        <taxon>Poaceae</taxon>
        <taxon>BOP clade</taxon>
        <taxon>Oryzoideae</taxon>
        <taxon>Oryzeae</taxon>
        <taxon>Oryzinae</taxon>
        <taxon>Oryza</taxon>
        <taxon>Oryza sativa</taxon>
    </lineage>
</organism>
<keyword evidence="1" id="KW-0175">Coiled coil</keyword>
<dbReference type="iPTMnet" id="Q2R262"/>
<feature type="domain" description="Reverse transcriptase" evidence="2">
    <location>
        <begin position="399"/>
        <end position="505"/>
    </location>
</feature>
<dbReference type="InterPro" id="IPR026960">
    <property type="entry name" value="RVT-Znf"/>
</dbReference>
<reference evidence="4" key="1">
    <citation type="journal article" date="2005" name="BMC Biol.">
        <title>The sequence of rice chromosomes 11 and 12, rich in disease resistance genes and recent gene duplications.</title>
        <authorList>
            <consortium name="The rice chromosomes 11 and 12 sequencing consortia"/>
        </authorList>
    </citation>
    <scope>NUCLEOTIDE SEQUENCE [LARGE SCALE GENOMIC DNA]</scope>
</reference>
<feature type="domain" description="Reverse transcriptase zinc-binding" evidence="3">
    <location>
        <begin position="836"/>
        <end position="920"/>
    </location>
</feature>
<reference evidence="4" key="2">
    <citation type="submission" date="2005-04" db="EMBL/GenBank/DDBJ databases">
        <authorList>
            <person name="Buell C.R."/>
            <person name="Wing R.A."/>
            <person name="McCombie W.A."/>
            <person name="Ouyang S."/>
        </authorList>
    </citation>
    <scope>NUCLEOTIDE SEQUENCE</scope>
</reference>
<evidence type="ECO:0000313" key="4">
    <source>
        <dbReference type="EMBL" id="ABA94478.1"/>
    </source>
</evidence>
<dbReference type="Pfam" id="PF13966">
    <property type="entry name" value="zf-RVT"/>
    <property type="match status" value="1"/>
</dbReference>
<name>Q2R262_ORYSJ</name>
<sequence>MKDIEDLKQQEISVQQRILKAKEALAAAEREHDLQPYEAPKAEMGDKKNGNVNRRLINKFRQTIDVLELREVYLFGRRYTWSSEQEQPTLTKIDKVLINGEWEEFFQDAHLQALSSSASDHCPLLLTCDNMMHRPRKFKFESFWTKLDGFEEVVRQAWAAAPSGSNSVSSLHLKLKSTAASLRSWGARRISELRQQLAVAHEIILQLDKAQDDRLLSAEERSLRATLKGRCLALASLERIRLRQRARLLFLKHSGTTAQFFRLKINARRRKKAIPTLCHDGVYATTEEDKLQAAYNYFLNILGTPCPPSASVNFGLIGLAAHDLSELEGDIIKDEVKKAIMASPSDKAPEPDGFSATFFKVCWGIIKDDLVAALNLAWRVNSQHLHLVNTASIILLSKKEDPNQLTDFRPISLIHSFTKILTKILALRLAPRMDELIGPAQSAFIRCRRIQENFLYVHGVVKKLHRSKTPAMLLKIDIAKAFDTVSWEFLLELLRHLGFGARWRDCVSALLFTSSTTVTINDDAIIFFHPSRRDALTIHFILKLMGDATGLVSNLAKSSLTPIHCTVVQIEEVTEVLTCPIKQLPIVYLGLPLSVSKPTKVQIQPMMDRLAKNLAGWKPKLLSPDARLALIKHVLMALPLYFMSVLELPAWAINEIEKKCRGFLWKGDEDAAGSCSLVAWEKLCLFVEQGGLGIRNLRLMGIALRTRWIWLRRAEPEHPWTRVAPLADRKSLHCFAAGSKVLLGNGASTSFWCDNWLPDGGSVQYRFPILFSFVKLSDITVAAALCDNSWIADIRGGLSVQAMGEYLALWDVIAGISLDPGSTDSMIWKAAPNGDFSVRSAYSILSAGRTSCPLGKIIWKSRAPARCKFFMFLAVRNTCLTADNLQRRGWKLAPICHLCSKDGESYQHIFQACTFSQQVWVQVQARLSLSCSPPSSDFAGWWLAARQTVAKIDRKTFDAGVILVTWLIWKERNARVFEGNNLVGHAAIEANGNYKILQRVRCCGAEKKIKEAYNWVQDNRYKFRTEVYGPVFLEVNIQDKAHASYLEGHVPNYIWKMQEVGIYSRLDQVFEAPPAVKDVLISRANFDHSLTGADLDVVRKRIMLVSIYKKKVTESSKIKFVDQVAKFDQRFQVVLKFKDLLIRAVVLKRSCTQENMASIELDTSNLPARAVIGNQEEFTDIVGFDSRLWFDIL</sequence>
<dbReference type="SUPFAM" id="SSF56219">
    <property type="entry name" value="DNase I-like"/>
    <property type="match status" value="1"/>
</dbReference>
<evidence type="ECO:0000259" key="3">
    <source>
        <dbReference type="Pfam" id="PF13966"/>
    </source>
</evidence>
<dbReference type="Pfam" id="PF00078">
    <property type="entry name" value="RVT_1"/>
    <property type="match status" value="1"/>
</dbReference>
<evidence type="ECO:0000256" key="1">
    <source>
        <dbReference type="SAM" id="Coils"/>
    </source>
</evidence>